<dbReference type="Gene3D" id="1.20.5.4130">
    <property type="match status" value="1"/>
</dbReference>
<sequence length="1086" mass="123725">MEFATKPMMEFAWRSMGTLLPKLVRLLKEEYHLQKSVKDGIKFLISELESMQAALEKVSDVPADQLDKQVMLWARDVREMSYDIEDSVDTFLVRVDGKKPARPLSIKGIIDKGLNSLAKIKSRHKIAADIKEIMGHVREAKERRYRYNVDGVVAKPPATSIDPRLSALFKKVTELVGIGKTRDELIRMLSEGDDVSKKKLRVVSVVGIGGLGKTTLAKTVYDKLKVEFECSAFVSVSHSPDMKKIFKDILLELDKDKYDNIHNTAKDEKQLIDILREFLGNKRYLIVIDDIWDTQSLETIRLALDRNSCGSRIITTTRKFEVATEAGDVYHLEPLSYSNSKKLFYTRIFGGEGKCNENKPDEVLDKILKKCGGVPLAIITMASLLAGKPTEEWSEVYTSIGFSRKDNWHAENTMRILSFSYYDMPSHLRTCLLYLSAFPEDYVIDKNELIWKWIAEGFIQREQGVGLFELGERYFNDLINRSLIQPLGTGDYGTVNGCCLHDMMLGLIRSLSHEENFVTILHKGQDDTIVQSSTRRLSHHKRTVNHNSESQMYLTHVRSFSAFLCDIEKMVPLSNFQVLRVLALEECRFMEGYRLTHLGELLHLRYLGLAYTPISEIPKEIEALQFLQTLELAGTGIKELPSSIGFLTQMVCLHGDRSTTRIPGDGIIGKMTSLEELWVRPAANNDNNKSAKQFVKELGNLKELRVLDTVIDGLDESMEEALLESLRNLRKLRYLEISGRRWGKSLRLEAPGFILPRSLQHLWLSGLRFFNLPTWINSSLLPNLCVLCVVVDSMDYRDMRIIGKLPKLHYLHLYTESTFVVYGGDGYFQKLKYCKLGTGVTAMFREDKSGVPVMPSLEVLDFSISIRRLMDFCFYHGQGIKFLPVLVGLHFIPSLLEVKVTISCQDALPREVDDTEKVLRNAAFKHPKWPYLEVEKFGKDKMITSVEDQSWAMMDFRDVIDYHVHVRELNDIGSALDFTSLGNFPILEKVNASINCEDATADEVERVEAAMRDAVEAHPNHPVLQVERHGAEKMKVSNQKGQKPVDHKFMMLPQKMRMILPPPTTPPTSVIIANEEKEEMVENSMA</sequence>
<dbReference type="Pfam" id="PF23598">
    <property type="entry name" value="LRR_14"/>
    <property type="match status" value="2"/>
</dbReference>
<dbReference type="GO" id="GO:0042742">
    <property type="term" value="P:defense response to bacterium"/>
    <property type="evidence" value="ECO:0007669"/>
    <property type="project" value="UniProtKB-ARBA"/>
</dbReference>
<evidence type="ECO:0000259" key="10">
    <source>
        <dbReference type="Pfam" id="PF23598"/>
    </source>
</evidence>
<dbReference type="InterPro" id="IPR032675">
    <property type="entry name" value="LRR_dom_sf"/>
</dbReference>
<dbReference type="InterPro" id="IPR042197">
    <property type="entry name" value="Apaf_helical"/>
</dbReference>
<accession>A0A2T7CNR7</accession>
<evidence type="ECO:0000259" key="8">
    <source>
        <dbReference type="Pfam" id="PF18052"/>
    </source>
</evidence>
<evidence type="ECO:0000313" key="11">
    <source>
        <dbReference type="EMBL" id="PUZ44962.1"/>
    </source>
</evidence>
<keyword evidence="4" id="KW-0547">Nucleotide-binding</keyword>
<feature type="domain" description="NB-ARC" evidence="7">
    <location>
        <begin position="182"/>
        <end position="346"/>
    </location>
</feature>
<keyword evidence="6" id="KW-0175">Coiled coil</keyword>
<dbReference type="InterPro" id="IPR058922">
    <property type="entry name" value="WHD_DRP"/>
</dbReference>
<dbReference type="Pfam" id="PF23559">
    <property type="entry name" value="WHD_DRP"/>
    <property type="match status" value="1"/>
</dbReference>
<comment type="similarity">
    <text evidence="1">Belongs to the disease resistance NB-LRR family.</text>
</comment>
<feature type="domain" description="Disease resistance R13L4/SHOC-2-like LRR" evidence="10">
    <location>
        <begin position="556"/>
        <end position="931"/>
    </location>
</feature>
<dbReference type="SUPFAM" id="SSF52540">
    <property type="entry name" value="P-loop containing nucleoside triphosphate hydrolases"/>
    <property type="match status" value="1"/>
</dbReference>
<dbReference type="OrthoDB" id="599337at2759"/>
<dbReference type="Pfam" id="PF18052">
    <property type="entry name" value="Rx_N"/>
    <property type="match status" value="1"/>
</dbReference>
<evidence type="ECO:0000256" key="6">
    <source>
        <dbReference type="ARBA" id="ARBA00023054"/>
    </source>
</evidence>
<feature type="domain" description="Disease resistance R13L4/SHOC-2-like LRR" evidence="10">
    <location>
        <begin position="960"/>
        <end position="1024"/>
    </location>
</feature>
<dbReference type="InterPro" id="IPR036388">
    <property type="entry name" value="WH-like_DNA-bd_sf"/>
</dbReference>
<dbReference type="PANTHER" id="PTHR23155:SF1116">
    <property type="entry name" value="OS12G0273300 PROTEIN"/>
    <property type="match status" value="1"/>
</dbReference>
<evidence type="ECO:0000256" key="5">
    <source>
        <dbReference type="ARBA" id="ARBA00022821"/>
    </source>
</evidence>
<dbReference type="FunFam" id="3.40.50.300:FF:001091">
    <property type="entry name" value="Probable disease resistance protein At1g61300"/>
    <property type="match status" value="1"/>
</dbReference>
<reference evidence="11 12" key="1">
    <citation type="submission" date="2018-04" db="EMBL/GenBank/DDBJ databases">
        <title>WGS assembly of Panicum hallii var. hallii HAL2.</title>
        <authorList>
            <person name="Lovell J."/>
            <person name="Jenkins J."/>
            <person name="Lowry D."/>
            <person name="Mamidi S."/>
            <person name="Sreedasyam A."/>
            <person name="Weng X."/>
            <person name="Barry K."/>
            <person name="Bonette J."/>
            <person name="Campitelli B."/>
            <person name="Daum C."/>
            <person name="Gordon S."/>
            <person name="Gould B."/>
            <person name="Lipzen A."/>
            <person name="MacQueen A."/>
            <person name="Palacio-Mejia J."/>
            <person name="Plott C."/>
            <person name="Shakirov E."/>
            <person name="Shu S."/>
            <person name="Yoshinaga Y."/>
            <person name="Zane M."/>
            <person name="Rokhsar D."/>
            <person name="Grimwood J."/>
            <person name="Schmutz J."/>
            <person name="Juenger T."/>
        </authorList>
    </citation>
    <scope>NUCLEOTIDE SEQUENCE [LARGE SCALE GENOMIC DNA]</scope>
    <source>
        <strain evidence="12">cv. HAL2</strain>
    </source>
</reference>
<keyword evidence="3" id="KW-0677">Repeat</keyword>
<dbReference type="Gene3D" id="1.10.8.430">
    <property type="entry name" value="Helical domain of apoptotic protease-activating factors"/>
    <property type="match status" value="1"/>
</dbReference>
<dbReference type="InterPro" id="IPR002182">
    <property type="entry name" value="NB-ARC"/>
</dbReference>
<evidence type="ECO:0000256" key="3">
    <source>
        <dbReference type="ARBA" id="ARBA00022737"/>
    </source>
</evidence>
<dbReference type="InterPro" id="IPR038005">
    <property type="entry name" value="RX-like_CC"/>
</dbReference>
<evidence type="ECO:0000313" key="12">
    <source>
        <dbReference type="Proteomes" id="UP000244336"/>
    </source>
</evidence>
<evidence type="ECO:0000256" key="4">
    <source>
        <dbReference type="ARBA" id="ARBA00022741"/>
    </source>
</evidence>
<dbReference type="AlphaFoldDB" id="A0A2T7CNR7"/>
<dbReference type="CDD" id="cd14798">
    <property type="entry name" value="RX-CC_like"/>
    <property type="match status" value="1"/>
</dbReference>
<dbReference type="Pfam" id="PF00931">
    <property type="entry name" value="NB-ARC"/>
    <property type="match status" value="1"/>
</dbReference>
<dbReference type="GO" id="GO:0009626">
    <property type="term" value="P:plant-type hypersensitive response"/>
    <property type="evidence" value="ECO:0007669"/>
    <property type="project" value="UniProtKB-ARBA"/>
</dbReference>
<dbReference type="GO" id="GO:0002758">
    <property type="term" value="P:innate immune response-activating signaling pathway"/>
    <property type="evidence" value="ECO:0007669"/>
    <property type="project" value="UniProtKB-ARBA"/>
</dbReference>
<dbReference type="Gene3D" id="3.40.50.300">
    <property type="entry name" value="P-loop containing nucleotide triphosphate hydrolases"/>
    <property type="match status" value="1"/>
</dbReference>
<proteinExistence type="inferred from homology"/>
<dbReference type="InterPro" id="IPR044974">
    <property type="entry name" value="Disease_R_plants"/>
</dbReference>
<name>A0A2T7CNR7_9POAL</name>
<keyword evidence="2" id="KW-0433">Leucine-rich repeat</keyword>
<keyword evidence="12" id="KW-1185">Reference proteome</keyword>
<dbReference type="FunFam" id="1.10.10.10:FF:000322">
    <property type="entry name" value="Probable disease resistance protein At1g63360"/>
    <property type="match status" value="1"/>
</dbReference>
<evidence type="ECO:0000256" key="1">
    <source>
        <dbReference type="ARBA" id="ARBA00008894"/>
    </source>
</evidence>
<dbReference type="SUPFAM" id="SSF52058">
    <property type="entry name" value="L domain-like"/>
    <property type="match status" value="1"/>
</dbReference>
<evidence type="ECO:0000259" key="7">
    <source>
        <dbReference type="Pfam" id="PF00931"/>
    </source>
</evidence>
<evidence type="ECO:0000259" key="9">
    <source>
        <dbReference type="Pfam" id="PF23559"/>
    </source>
</evidence>
<evidence type="ECO:0000256" key="2">
    <source>
        <dbReference type="ARBA" id="ARBA00022614"/>
    </source>
</evidence>
<protein>
    <recommendedName>
        <fullName evidence="13">AAA+ ATPase domain-containing protein</fullName>
    </recommendedName>
</protein>
<feature type="domain" description="Disease resistance N-terminal" evidence="8">
    <location>
        <begin position="16"/>
        <end position="102"/>
    </location>
</feature>
<feature type="domain" description="Disease resistance protein winged helix" evidence="9">
    <location>
        <begin position="438"/>
        <end position="508"/>
    </location>
</feature>
<dbReference type="Proteomes" id="UP000244336">
    <property type="component" value="Chromosome 8"/>
</dbReference>
<evidence type="ECO:0008006" key="13">
    <source>
        <dbReference type="Google" id="ProtNLM"/>
    </source>
</evidence>
<dbReference type="GO" id="GO:0043531">
    <property type="term" value="F:ADP binding"/>
    <property type="evidence" value="ECO:0007669"/>
    <property type="project" value="InterPro"/>
</dbReference>
<dbReference type="InterPro" id="IPR055414">
    <property type="entry name" value="LRR_R13L4/SHOC2-like"/>
</dbReference>
<keyword evidence="5" id="KW-0611">Plant defense</keyword>
<dbReference type="PANTHER" id="PTHR23155">
    <property type="entry name" value="DISEASE RESISTANCE PROTEIN RP"/>
    <property type="match status" value="1"/>
</dbReference>
<dbReference type="PRINTS" id="PR00364">
    <property type="entry name" value="DISEASERSIST"/>
</dbReference>
<dbReference type="InterPro" id="IPR027417">
    <property type="entry name" value="P-loop_NTPase"/>
</dbReference>
<organism evidence="11 12">
    <name type="scientific">Panicum hallii var. hallii</name>
    <dbReference type="NCBI Taxonomy" id="1504633"/>
    <lineage>
        <taxon>Eukaryota</taxon>
        <taxon>Viridiplantae</taxon>
        <taxon>Streptophyta</taxon>
        <taxon>Embryophyta</taxon>
        <taxon>Tracheophyta</taxon>
        <taxon>Spermatophyta</taxon>
        <taxon>Magnoliopsida</taxon>
        <taxon>Liliopsida</taxon>
        <taxon>Poales</taxon>
        <taxon>Poaceae</taxon>
        <taxon>PACMAD clade</taxon>
        <taxon>Panicoideae</taxon>
        <taxon>Panicodae</taxon>
        <taxon>Paniceae</taxon>
        <taxon>Panicinae</taxon>
        <taxon>Panicum</taxon>
        <taxon>Panicum sect. Panicum</taxon>
    </lineage>
</organism>
<dbReference type="Gene3D" id="3.80.10.10">
    <property type="entry name" value="Ribonuclease Inhibitor"/>
    <property type="match status" value="1"/>
</dbReference>
<gene>
    <name evidence="11" type="ORF">GQ55_8G182200</name>
</gene>
<dbReference type="InterPro" id="IPR041118">
    <property type="entry name" value="Rx_N"/>
</dbReference>
<dbReference type="Gramene" id="PUZ44962">
    <property type="protein sequence ID" value="PUZ44962"/>
    <property type="gene ID" value="GQ55_8G182200"/>
</dbReference>
<dbReference type="EMBL" id="CM009756">
    <property type="protein sequence ID" value="PUZ44962.1"/>
    <property type="molecule type" value="Genomic_DNA"/>
</dbReference>
<dbReference type="Gene3D" id="1.10.10.10">
    <property type="entry name" value="Winged helix-like DNA-binding domain superfamily/Winged helix DNA-binding domain"/>
    <property type="match status" value="1"/>
</dbReference>